<gene>
    <name evidence="1" type="ORF">BDN71DRAFT_1553933</name>
</gene>
<dbReference type="EMBL" id="MU154879">
    <property type="protein sequence ID" value="KAF9486863.1"/>
    <property type="molecule type" value="Genomic_DNA"/>
</dbReference>
<dbReference type="Gene3D" id="3.60.130.30">
    <property type="match status" value="1"/>
</dbReference>
<protein>
    <submittedName>
        <fullName evidence="1">Uncharacterized protein</fullName>
    </submittedName>
</protein>
<dbReference type="AlphaFoldDB" id="A0A9P6D8P3"/>
<organism evidence="1 2">
    <name type="scientific">Pleurotus eryngii</name>
    <name type="common">Boletus of the steppes</name>
    <dbReference type="NCBI Taxonomy" id="5323"/>
    <lineage>
        <taxon>Eukaryota</taxon>
        <taxon>Fungi</taxon>
        <taxon>Dikarya</taxon>
        <taxon>Basidiomycota</taxon>
        <taxon>Agaricomycotina</taxon>
        <taxon>Agaricomycetes</taxon>
        <taxon>Agaricomycetidae</taxon>
        <taxon>Agaricales</taxon>
        <taxon>Pleurotineae</taxon>
        <taxon>Pleurotaceae</taxon>
        <taxon>Pleurotus</taxon>
    </lineage>
</organism>
<keyword evidence="2" id="KW-1185">Reference proteome</keyword>
<sequence length="247" mass="27150">ATTAIKNAAAQPCVSELAGEHRRGPFPAAAIGISYGGGQKKPGNLRLGGPEIQNVLEDLIKNKGIQRLAGFAASGFATYAPRTYGCYNRTMEALLAGHSDLRRNFKNFPWAAMTFNMGPQTVCFPHLDSGNLPWGWCGVTTIGEFHPDFWRPPVIRFPPGATILIQSALMKHSNTLIRDGETRYSVTQYSAGGLFRLVENGLASDKKRDAEAKHDPALKAKRDAARATRWQRGLDMLSHQKEFWPQA</sequence>
<dbReference type="OrthoDB" id="3202607at2759"/>
<reference evidence="1" key="1">
    <citation type="submission" date="2020-11" db="EMBL/GenBank/DDBJ databases">
        <authorList>
            <consortium name="DOE Joint Genome Institute"/>
            <person name="Ahrendt S."/>
            <person name="Riley R."/>
            <person name="Andreopoulos W."/>
            <person name="Labutti K."/>
            <person name="Pangilinan J."/>
            <person name="Ruiz-Duenas F.J."/>
            <person name="Barrasa J.M."/>
            <person name="Sanchez-Garcia M."/>
            <person name="Camarero S."/>
            <person name="Miyauchi S."/>
            <person name="Serrano A."/>
            <person name="Linde D."/>
            <person name="Babiker R."/>
            <person name="Drula E."/>
            <person name="Ayuso-Fernandez I."/>
            <person name="Pacheco R."/>
            <person name="Padilla G."/>
            <person name="Ferreira P."/>
            <person name="Barriuso J."/>
            <person name="Kellner H."/>
            <person name="Castanera R."/>
            <person name="Alfaro M."/>
            <person name="Ramirez L."/>
            <person name="Pisabarro A.G."/>
            <person name="Kuo A."/>
            <person name="Tritt A."/>
            <person name="Lipzen A."/>
            <person name="He G."/>
            <person name="Yan M."/>
            <person name="Ng V."/>
            <person name="Cullen D."/>
            <person name="Martin F."/>
            <person name="Rosso M.-N."/>
            <person name="Henrissat B."/>
            <person name="Hibbett D."/>
            <person name="Martinez A.T."/>
            <person name="Grigoriev I.V."/>
        </authorList>
    </citation>
    <scope>NUCLEOTIDE SEQUENCE</scope>
    <source>
        <strain evidence="1">ATCC 90797</strain>
    </source>
</reference>
<evidence type="ECO:0000313" key="2">
    <source>
        <dbReference type="Proteomes" id="UP000807025"/>
    </source>
</evidence>
<evidence type="ECO:0000313" key="1">
    <source>
        <dbReference type="EMBL" id="KAF9486863.1"/>
    </source>
</evidence>
<name>A0A9P6D8P3_PLEER</name>
<proteinExistence type="predicted"/>
<feature type="non-terminal residue" evidence="1">
    <location>
        <position position="1"/>
    </location>
</feature>
<accession>A0A9P6D8P3</accession>
<comment type="caution">
    <text evidence="1">The sequence shown here is derived from an EMBL/GenBank/DDBJ whole genome shotgun (WGS) entry which is preliminary data.</text>
</comment>
<dbReference type="Proteomes" id="UP000807025">
    <property type="component" value="Unassembled WGS sequence"/>
</dbReference>